<name>A0A0B7BWT1_9EUPU</name>
<proteinExistence type="predicted"/>
<evidence type="ECO:0000313" key="2">
    <source>
        <dbReference type="EMBL" id="CEK97377.1"/>
    </source>
</evidence>
<protein>
    <submittedName>
        <fullName evidence="2">Uncharacterized protein</fullName>
    </submittedName>
</protein>
<feature type="region of interest" description="Disordered" evidence="1">
    <location>
        <begin position="20"/>
        <end position="49"/>
    </location>
</feature>
<accession>A0A0B7BWT1</accession>
<dbReference type="EMBL" id="HACG01050512">
    <property type="protein sequence ID" value="CEK97377.1"/>
    <property type="molecule type" value="Transcribed_RNA"/>
</dbReference>
<feature type="compositionally biased region" description="Basic and acidic residues" evidence="1">
    <location>
        <begin position="20"/>
        <end position="32"/>
    </location>
</feature>
<evidence type="ECO:0000256" key="1">
    <source>
        <dbReference type="SAM" id="MobiDB-lite"/>
    </source>
</evidence>
<dbReference type="AlphaFoldDB" id="A0A0B7BWT1"/>
<reference evidence="2" key="1">
    <citation type="submission" date="2014-12" db="EMBL/GenBank/DDBJ databases">
        <title>Insight into the proteome of Arion vulgaris.</title>
        <authorList>
            <person name="Aradska J."/>
            <person name="Bulat T."/>
            <person name="Smidak R."/>
            <person name="Sarate P."/>
            <person name="Gangsoo J."/>
            <person name="Sialana F."/>
            <person name="Bilban M."/>
            <person name="Lubec G."/>
        </authorList>
    </citation>
    <scope>NUCLEOTIDE SEQUENCE</scope>
    <source>
        <tissue evidence="2">Skin</tissue>
    </source>
</reference>
<sequence length="49" mass="5543">EKMDRCSVCIIPIDAEIKQPEKHKANTEDRNTELQPGSSVTKKKNYVGL</sequence>
<gene>
    <name evidence="2" type="primary">ORF215613</name>
</gene>
<organism evidence="2">
    <name type="scientific">Arion vulgaris</name>
    <dbReference type="NCBI Taxonomy" id="1028688"/>
    <lineage>
        <taxon>Eukaryota</taxon>
        <taxon>Metazoa</taxon>
        <taxon>Spiralia</taxon>
        <taxon>Lophotrochozoa</taxon>
        <taxon>Mollusca</taxon>
        <taxon>Gastropoda</taxon>
        <taxon>Heterobranchia</taxon>
        <taxon>Euthyneura</taxon>
        <taxon>Panpulmonata</taxon>
        <taxon>Eupulmonata</taxon>
        <taxon>Stylommatophora</taxon>
        <taxon>Helicina</taxon>
        <taxon>Arionoidea</taxon>
        <taxon>Arionidae</taxon>
        <taxon>Arion</taxon>
    </lineage>
</organism>
<feature type="non-terminal residue" evidence="2">
    <location>
        <position position="1"/>
    </location>
</feature>